<dbReference type="RefSeq" id="WP_086788497.1">
    <property type="nucleotide sequence ID" value="NZ_JAGIOO010000001.1"/>
</dbReference>
<feature type="transmembrane region" description="Helical" evidence="6">
    <location>
        <begin position="97"/>
        <end position="116"/>
    </location>
</feature>
<protein>
    <recommendedName>
        <fullName evidence="6">Probable membrane transporter protein</fullName>
    </recommendedName>
</protein>
<accession>A0ABS5AMW1</accession>
<evidence type="ECO:0000313" key="7">
    <source>
        <dbReference type="EMBL" id="MBP2477756.1"/>
    </source>
</evidence>
<dbReference type="InterPro" id="IPR051598">
    <property type="entry name" value="TSUP/Inactive_protease-like"/>
</dbReference>
<organism evidence="7 8">
    <name type="scientific">Crossiella equi</name>
    <dbReference type="NCBI Taxonomy" id="130796"/>
    <lineage>
        <taxon>Bacteria</taxon>
        <taxon>Bacillati</taxon>
        <taxon>Actinomycetota</taxon>
        <taxon>Actinomycetes</taxon>
        <taxon>Pseudonocardiales</taxon>
        <taxon>Pseudonocardiaceae</taxon>
        <taxon>Crossiella</taxon>
    </lineage>
</organism>
<keyword evidence="5 6" id="KW-0472">Membrane</keyword>
<keyword evidence="6" id="KW-1003">Cell membrane</keyword>
<feature type="transmembrane region" description="Helical" evidence="6">
    <location>
        <begin position="238"/>
        <end position="261"/>
    </location>
</feature>
<comment type="similarity">
    <text evidence="2 6">Belongs to the 4-toluene sulfonate uptake permease (TSUP) (TC 2.A.102) family.</text>
</comment>
<dbReference type="PANTHER" id="PTHR43701:SF2">
    <property type="entry name" value="MEMBRANE TRANSPORTER PROTEIN YJNA-RELATED"/>
    <property type="match status" value="1"/>
</dbReference>
<feature type="transmembrane region" description="Helical" evidence="6">
    <location>
        <begin position="203"/>
        <end position="223"/>
    </location>
</feature>
<proteinExistence type="inferred from homology"/>
<feature type="transmembrane region" description="Helical" evidence="6">
    <location>
        <begin position="38"/>
        <end position="60"/>
    </location>
</feature>
<keyword evidence="8" id="KW-1185">Reference proteome</keyword>
<evidence type="ECO:0000256" key="1">
    <source>
        <dbReference type="ARBA" id="ARBA00004141"/>
    </source>
</evidence>
<dbReference type="Proteomes" id="UP001519363">
    <property type="component" value="Unassembled WGS sequence"/>
</dbReference>
<evidence type="ECO:0000256" key="5">
    <source>
        <dbReference type="ARBA" id="ARBA00023136"/>
    </source>
</evidence>
<dbReference type="EMBL" id="JAGIOO010000001">
    <property type="protein sequence ID" value="MBP2477756.1"/>
    <property type="molecule type" value="Genomic_DNA"/>
</dbReference>
<gene>
    <name evidence="7" type="ORF">JOF53_006628</name>
</gene>
<dbReference type="Pfam" id="PF01925">
    <property type="entry name" value="TauE"/>
    <property type="match status" value="1"/>
</dbReference>
<dbReference type="PANTHER" id="PTHR43701">
    <property type="entry name" value="MEMBRANE TRANSPORTER PROTEIN MJ0441-RELATED"/>
    <property type="match status" value="1"/>
</dbReference>
<name>A0ABS5AMW1_9PSEU</name>
<feature type="transmembrane region" description="Helical" evidence="6">
    <location>
        <begin position="178"/>
        <end position="196"/>
    </location>
</feature>
<evidence type="ECO:0000256" key="3">
    <source>
        <dbReference type="ARBA" id="ARBA00022692"/>
    </source>
</evidence>
<evidence type="ECO:0000256" key="4">
    <source>
        <dbReference type="ARBA" id="ARBA00022989"/>
    </source>
</evidence>
<feature type="transmembrane region" description="Helical" evidence="6">
    <location>
        <begin position="72"/>
        <end position="91"/>
    </location>
</feature>
<keyword evidence="3 6" id="KW-0812">Transmembrane</keyword>
<keyword evidence="4 6" id="KW-1133">Transmembrane helix</keyword>
<evidence type="ECO:0000256" key="2">
    <source>
        <dbReference type="ARBA" id="ARBA00009142"/>
    </source>
</evidence>
<evidence type="ECO:0000313" key="8">
    <source>
        <dbReference type="Proteomes" id="UP001519363"/>
    </source>
</evidence>
<sequence>MTILLAAAFGLVIGAVLGLLGAGGSILAIPALVYGVGLPLEAAIPTSLLVVTVSAAGALVARWRSKVIRWPVALVFATASVPAAFGGTALGRLLPDRWLLVAFAVLMAVVAVRMLVAAPERDGACRTSAGGVDWRSCVPKALAVGAVVGVLTGLFGVGGGFVIVPALTLLLGLTAPEAVATSLVVVVLTSLGGLAAHATAMPVLPYGIAAVFAGVALLASLLAGKVGDRLPARTVRRVFAYLILVVAAGVAAAAVFAPAALHGG</sequence>
<reference evidence="7 8" key="1">
    <citation type="submission" date="2021-03" db="EMBL/GenBank/DDBJ databases">
        <title>Sequencing the genomes of 1000 actinobacteria strains.</title>
        <authorList>
            <person name="Klenk H.-P."/>
        </authorList>
    </citation>
    <scope>NUCLEOTIDE SEQUENCE [LARGE SCALE GENOMIC DNA]</scope>
    <source>
        <strain evidence="7 8">DSM 44580</strain>
    </source>
</reference>
<dbReference type="InterPro" id="IPR002781">
    <property type="entry name" value="TM_pro_TauE-like"/>
</dbReference>
<comment type="subcellular location">
    <subcellularLocation>
        <location evidence="6">Cell membrane</location>
        <topology evidence="6">Multi-pass membrane protein</topology>
    </subcellularLocation>
    <subcellularLocation>
        <location evidence="1">Membrane</location>
        <topology evidence="1">Multi-pass membrane protein</topology>
    </subcellularLocation>
</comment>
<evidence type="ECO:0000256" key="6">
    <source>
        <dbReference type="RuleBase" id="RU363041"/>
    </source>
</evidence>
<feature type="transmembrane region" description="Helical" evidence="6">
    <location>
        <begin position="142"/>
        <end position="172"/>
    </location>
</feature>
<comment type="caution">
    <text evidence="7">The sequence shown here is derived from an EMBL/GenBank/DDBJ whole genome shotgun (WGS) entry which is preliminary data.</text>
</comment>